<feature type="compositionally biased region" description="Low complexity" evidence="1">
    <location>
        <begin position="1"/>
        <end position="20"/>
    </location>
</feature>
<dbReference type="Proteomes" id="UP000033772">
    <property type="component" value="Unassembled WGS sequence"/>
</dbReference>
<evidence type="ECO:0000313" key="3">
    <source>
        <dbReference type="Proteomes" id="UP000033772"/>
    </source>
</evidence>
<gene>
    <name evidence="2" type="ORF">UG56_020015</name>
</gene>
<evidence type="ECO:0008006" key="4">
    <source>
        <dbReference type="Google" id="ProtNLM"/>
    </source>
</evidence>
<evidence type="ECO:0000256" key="1">
    <source>
        <dbReference type="SAM" id="MobiDB-lite"/>
    </source>
</evidence>
<dbReference type="AlphaFoldDB" id="A0A1J4N0D2"/>
<sequence>MTPSVATSPAAPVTPTTEPTDLGPVLTVTIDGDEVSPNAEEIDLGTGEKLLVEIDSDRAGELHVHAASEQFVEFAEGTTKSEIVVNTPGTVEVEDHDTSAVVALIEVR</sequence>
<keyword evidence="3" id="KW-1185">Reference proteome</keyword>
<feature type="region of interest" description="Disordered" evidence="1">
    <location>
        <begin position="1"/>
        <end position="25"/>
    </location>
</feature>
<protein>
    <recommendedName>
        <fullName evidence="4">EfeO-type cupredoxin-like domain-containing protein</fullName>
    </recommendedName>
</protein>
<comment type="caution">
    <text evidence="2">The sequence shown here is derived from an EMBL/GenBank/DDBJ whole genome shotgun (WGS) entry which is preliminary data.</text>
</comment>
<dbReference type="STRING" id="1844.UG56_020015"/>
<dbReference type="EMBL" id="JZDQ02000030">
    <property type="protein sequence ID" value="OIJ25046.1"/>
    <property type="molecule type" value="Genomic_DNA"/>
</dbReference>
<organism evidence="2 3">
    <name type="scientific">Nocardioides luteus</name>
    <dbReference type="NCBI Taxonomy" id="1844"/>
    <lineage>
        <taxon>Bacteria</taxon>
        <taxon>Bacillati</taxon>
        <taxon>Actinomycetota</taxon>
        <taxon>Actinomycetes</taxon>
        <taxon>Propionibacteriales</taxon>
        <taxon>Nocardioidaceae</taxon>
        <taxon>Nocardioides</taxon>
    </lineage>
</organism>
<reference evidence="2" key="1">
    <citation type="submission" date="2016-10" db="EMBL/GenBank/DDBJ databases">
        <title>Draft Genome Sequence of Nocardioides luteus Strain BAFB, an Alkane-Degrading Bacterium Isolated from JP-7 Polluted Soil.</title>
        <authorList>
            <person name="Brown L."/>
            <person name="Ruiz O.N."/>
            <person name="Gunasekera T."/>
        </authorList>
    </citation>
    <scope>NUCLEOTIDE SEQUENCE [LARGE SCALE GENOMIC DNA]</scope>
    <source>
        <strain evidence="2">BAFB</strain>
    </source>
</reference>
<name>A0A1J4N0D2_9ACTN</name>
<evidence type="ECO:0000313" key="2">
    <source>
        <dbReference type="EMBL" id="OIJ25046.1"/>
    </source>
</evidence>
<accession>A0A1J4N0D2</accession>
<proteinExistence type="predicted"/>